<keyword evidence="7 8" id="KW-0472">Membrane</keyword>
<dbReference type="PANTHER" id="PTHR43848:SF2">
    <property type="entry name" value="PUTRESCINE TRANSPORT SYSTEM PERMEASE PROTEIN POTI"/>
    <property type="match status" value="1"/>
</dbReference>
<dbReference type="PANTHER" id="PTHR43848">
    <property type="entry name" value="PUTRESCINE TRANSPORT SYSTEM PERMEASE PROTEIN POTI"/>
    <property type="match status" value="1"/>
</dbReference>
<organism evidence="10 11">
    <name type="scientific">Amycolatopsis ultiminotia</name>
    <dbReference type="NCBI Taxonomy" id="543629"/>
    <lineage>
        <taxon>Bacteria</taxon>
        <taxon>Bacillati</taxon>
        <taxon>Actinomycetota</taxon>
        <taxon>Actinomycetes</taxon>
        <taxon>Pseudonocardiales</taxon>
        <taxon>Pseudonocardiaceae</taxon>
        <taxon>Amycolatopsis</taxon>
    </lineage>
</organism>
<protein>
    <submittedName>
        <fullName evidence="10">ABC transporter permease subunit</fullName>
    </submittedName>
</protein>
<proteinExistence type="inferred from homology"/>
<keyword evidence="11" id="KW-1185">Reference proteome</keyword>
<evidence type="ECO:0000256" key="7">
    <source>
        <dbReference type="ARBA" id="ARBA00023136"/>
    </source>
</evidence>
<feature type="transmembrane region" description="Helical" evidence="8">
    <location>
        <begin position="180"/>
        <end position="205"/>
    </location>
</feature>
<accession>A0ABP6W544</accession>
<keyword evidence="4" id="KW-1003">Cell membrane</keyword>
<evidence type="ECO:0000256" key="1">
    <source>
        <dbReference type="ARBA" id="ARBA00004651"/>
    </source>
</evidence>
<comment type="subcellular location">
    <subcellularLocation>
        <location evidence="1 8">Cell membrane</location>
        <topology evidence="1 8">Multi-pass membrane protein</topology>
    </subcellularLocation>
</comment>
<keyword evidence="6 8" id="KW-1133">Transmembrane helix</keyword>
<dbReference type="EMBL" id="BAAAZN010000006">
    <property type="protein sequence ID" value="GAA3546614.1"/>
    <property type="molecule type" value="Genomic_DNA"/>
</dbReference>
<feature type="domain" description="ABC transmembrane type-1" evidence="9">
    <location>
        <begin position="67"/>
        <end position="256"/>
    </location>
</feature>
<feature type="transmembrane region" description="Helical" evidence="8">
    <location>
        <begin position="9"/>
        <end position="34"/>
    </location>
</feature>
<dbReference type="Proteomes" id="UP001500689">
    <property type="component" value="Unassembled WGS sequence"/>
</dbReference>
<evidence type="ECO:0000256" key="3">
    <source>
        <dbReference type="ARBA" id="ARBA00022448"/>
    </source>
</evidence>
<keyword evidence="5 8" id="KW-0812">Transmembrane</keyword>
<dbReference type="Pfam" id="PF00528">
    <property type="entry name" value="BPD_transp_1"/>
    <property type="match status" value="1"/>
</dbReference>
<gene>
    <name evidence="10" type="ORF">GCM10022222_32820</name>
</gene>
<dbReference type="RefSeq" id="WP_344860546.1">
    <property type="nucleotide sequence ID" value="NZ_BAAAZN010000006.1"/>
</dbReference>
<dbReference type="SUPFAM" id="SSF161098">
    <property type="entry name" value="MetI-like"/>
    <property type="match status" value="1"/>
</dbReference>
<dbReference type="Gene3D" id="1.10.3720.10">
    <property type="entry name" value="MetI-like"/>
    <property type="match status" value="1"/>
</dbReference>
<dbReference type="InterPro" id="IPR035906">
    <property type="entry name" value="MetI-like_sf"/>
</dbReference>
<feature type="transmembrane region" description="Helical" evidence="8">
    <location>
        <begin position="132"/>
        <end position="155"/>
    </location>
</feature>
<dbReference type="CDD" id="cd06261">
    <property type="entry name" value="TM_PBP2"/>
    <property type="match status" value="1"/>
</dbReference>
<dbReference type="PROSITE" id="PS50928">
    <property type="entry name" value="ABC_TM1"/>
    <property type="match status" value="1"/>
</dbReference>
<feature type="transmembrane region" description="Helical" evidence="8">
    <location>
        <begin position="71"/>
        <end position="92"/>
    </location>
</feature>
<reference evidence="11" key="1">
    <citation type="journal article" date="2019" name="Int. J. Syst. Evol. Microbiol.">
        <title>The Global Catalogue of Microorganisms (GCM) 10K type strain sequencing project: providing services to taxonomists for standard genome sequencing and annotation.</title>
        <authorList>
            <consortium name="The Broad Institute Genomics Platform"/>
            <consortium name="The Broad Institute Genome Sequencing Center for Infectious Disease"/>
            <person name="Wu L."/>
            <person name="Ma J."/>
        </authorList>
    </citation>
    <scope>NUCLEOTIDE SEQUENCE [LARGE SCALE GENOMIC DNA]</scope>
    <source>
        <strain evidence="11">JCM 16898</strain>
    </source>
</reference>
<evidence type="ECO:0000313" key="11">
    <source>
        <dbReference type="Proteomes" id="UP001500689"/>
    </source>
</evidence>
<keyword evidence="3 8" id="KW-0813">Transport</keyword>
<feature type="transmembrane region" description="Helical" evidence="8">
    <location>
        <begin position="104"/>
        <end position="126"/>
    </location>
</feature>
<feature type="transmembrane region" description="Helical" evidence="8">
    <location>
        <begin position="238"/>
        <end position="259"/>
    </location>
</feature>
<dbReference type="InterPro" id="IPR000515">
    <property type="entry name" value="MetI-like"/>
</dbReference>
<evidence type="ECO:0000256" key="8">
    <source>
        <dbReference type="RuleBase" id="RU363032"/>
    </source>
</evidence>
<evidence type="ECO:0000256" key="6">
    <source>
        <dbReference type="ARBA" id="ARBA00022989"/>
    </source>
</evidence>
<comment type="caution">
    <text evidence="10">The sequence shown here is derived from an EMBL/GenBank/DDBJ whole genome shotgun (WGS) entry which is preliminary data.</text>
</comment>
<sequence>MTGSRRARLVLGAVCAAGLVVLYLPLVLTVVYSFNAGVQGKQSARFTGWTPDGYFRAWADDSLRSAAGTGLAVAAVVAVVSALLGSALGYSLVRHPAAWVRRTLSGLVYLFLIIPEVVFAVSVLQFTSQAGIPLGFGTLVAAHTPTAISVVALFVRTRVLTLDRELEDAGRDLGASSARVAWDIVVPQLLPGVLTGAVLAFVFSFDNLVISTFLTTPEVGTLPVYLYSSLNYGTTPEVYAATTAVLLITVAGFALAGLLHRLSSRRVRPAVLEAS</sequence>
<name>A0ABP6W544_9PSEU</name>
<evidence type="ECO:0000313" key="10">
    <source>
        <dbReference type="EMBL" id="GAA3546614.1"/>
    </source>
</evidence>
<evidence type="ECO:0000256" key="2">
    <source>
        <dbReference type="ARBA" id="ARBA00007069"/>
    </source>
</evidence>
<comment type="similarity">
    <text evidence="2">Belongs to the binding-protein-dependent transport system permease family. CysTW subfamily.</text>
</comment>
<evidence type="ECO:0000256" key="4">
    <source>
        <dbReference type="ARBA" id="ARBA00022475"/>
    </source>
</evidence>
<evidence type="ECO:0000259" key="9">
    <source>
        <dbReference type="PROSITE" id="PS50928"/>
    </source>
</evidence>
<dbReference type="InterPro" id="IPR051789">
    <property type="entry name" value="Bact_Polyamine_Transport"/>
</dbReference>
<evidence type="ECO:0000256" key="5">
    <source>
        <dbReference type="ARBA" id="ARBA00022692"/>
    </source>
</evidence>